<keyword evidence="4" id="KW-1185">Reference proteome</keyword>
<dbReference type="InterPro" id="IPR052216">
    <property type="entry name" value="CRISPR_Csm3_endoribonuclease"/>
</dbReference>
<name>A0ABS2SU89_9BACI</name>
<evidence type="ECO:0000313" key="3">
    <source>
        <dbReference type="EMBL" id="MBM7839104.1"/>
    </source>
</evidence>
<feature type="domain" description="CRISPR type III-associated protein" evidence="2">
    <location>
        <begin position="16"/>
        <end position="174"/>
    </location>
</feature>
<dbReference type="Pfam" id="PF03787">
    <property type="entry name" value="RAMPs"/>
    <property type="match status" value="2"/>
</dbReference>
<dbReference type="PANTHER" id="PTHR35579">
    <property type="entry name" value="CRISPR SYSTEM CMS ENDORIBONUCLEASE CSM3"/>
    <property type="match status" value="1"/>
</dbReference>
<proteinExistence type="predicted"/>
<dbReference type="Proteomes" id="UP001179280">
    <property type="component" value="Unassembled WGS sequence"/>
</dbReference>
<keyword evidence="1" id="KW-0051">Antiviral defense</keyword>
<dbReference type="PANTHER" id="PTHR35579:SF6">
    <property type="entry name" value="DUF324 DOMAIN-CONTAINING PROTEIN"/>
    <property type="match status" value="1"/>
</dbReference>
<reference evidence="3" key="1">
    <citation type="submission" date="2021-01" db="EMBL/GenBank/DDBJ databases">
        <title>Genomic Encyclopedia of Type Strains, Phase IV (KMG-IV): sequencing the most valuable type-strain genomes for metagenomic binning, comparative biology and taxonomic classification.</title>
        <authorList>
            <person name="Goeker M."/>
        </authorList>
    </citation>
    <scope>NUCLEOTIDE SEQUENCE</scope>
    <source>
        <strain evidence="3">DSM 21943</strain>
    </source>
</reference>
<comment type="caution">
    <text evidence="3">The sequence shown here is derived from an EMBL/GenBank/DDBJ whole genome shotgun (WGS) entry which is preliminary data.</text>
</comment>
<organism evidence="3 4">
    <name type="scientific">Shouchella xiaoxiensis</name>
    <dbReference type="NCBI Taxonomy" id="766895"/>
    <lineage>
        <taxon>Bacteria</taxon>
        <taxon>Bacillati</taxon>
        <taxon>Bacillota</taxon>
        <taxon>Bacilli</taxon>
        <taxon>Bacillales</taxon>
        <taxon>Bacillaceae</taxon>
        <taxon>Shouchella</taxon>
    </lineage>
</organism>
<dbReference type="RefSeq" id="WP_204466430.1">
    <property type="nucleotide sequence ID" value="NZ_JAFBCV010000006.1"/>
</dbReference>
<sequence length="461" mass="52093">MTNKIKQRTYLFLKGKLASPLLSGSGETNETKNDVVVDAFNHPFVPGSSLAGAFRHQLEQIFVLDKNEIDSLFGNKERQSRLIVHSMKINNEKITIRDGVELSEDKLAKEKALYHYQVIETGASWEIRLEWVIRDENDEKNTNKEKALINGILEGIDSGHFRIGAKTNRGFGKLTLKSVQIEEFNYEKKEDAKRWLTWCWDCLIKSDKNVIEDKRLLGNDQIKLDKTTHFSLWVPLALKDTLMIRSYRIDEKNEDGNLNSKEDEQKNEDDYVHLQANGKSVIPGTTWAGAIRSRLSFILDTSFKEMSGKTKLIEALFGSSTTVLKDEKLQASFIQVDQSVLNKDRSLSITRNAIDRFTGGTVEGALYTGKVAVRGETELVLRWTGKNNGLSNEAICGMLLWVIKDLQEGFLAIGGETSVGRGIFKKHPTKKINLNGQELTNESAYFKEAARAVKEWNNGLT</sequence>
<protein>
    <submittedName>
        <fullName evidence="3">CRISPR/Cas system CSM-associated protein Csm3 (Group 7 of RAMP superfamily)</fullName>
    </submittedName>
</protein>
<evidence type="ECO:0000313" key="4">
    <source>
        <dbReference type="Proteomes" id="UP001179280"/>
    </source>
</evidence>
<feature type="domain" description="CRISPR type III-associated protein" evidence="2">
    <location>
        <begin position="268"/>
        <end position="425"/>
    </location>
</feature>
<accession>A0ABS2SU89</accession>
<gene>
    <name evidence="3" type="ORF">JOC54_002374</name>
</gene>
<dbReference type="CDD" id="cd09726">
    <property type="entry name" value="RAMP_I_III"/>
    <property type="match status" value="1"/>
</dbReference>
<dbReference type="InterPro" id="IPR005537">
    <property type="entry name" value="RAMP_III_fam"/>
</dbReference>
<dbReference type="EMBL" id="JAFBCV010000006">
    <property type="protein sequence ID" value="MBM7839104.1"/>
    <property type="molecule type" value="Genomic_DNA"/>
</dbReference>
<evidence type="ECO:0000259" key="2">
    <source>
        <dbReference type="Pfam" id="PF03787"/>
    </source>
</evidence>
<evidence type="ECO:0000256" key="1">
    <source>
        <dbReference type="ARBA" id="ARBA00023118"/>
    </source>
</evidence>